<feature type="domain" description="RING-type" evidence="8">
    <location>
        <begin position="337"/>
        <end position="392"/>
    </location>
</feature>
<dbReference type="SMART" id="SM00490">
    <property type="entry name" value="HELICc"/>
    <property type="match status" value="1"/>
</dbReference>
<dbReference type="Pfam" id="PF00271">
    <property type="entry name" value="Helicase_C"/>
    <property type="match status" value="1"/>
</dbReference>
<dbReference type="InterPro" id="IPR001650">
    <property type="entry name" value="Helicase_C-like"/>
</dbReference>
<keyword evidence="2" id="KW-0547">Nucleotide-binding</keyword>
<dbReference type="SMART" id="SM00487">
    <property type="entry name" value="DEXDc"/>
    <property type="match status" value="1"/>
</dbReference>
<evidence type="ECO:0000259" key="8">
    <source>
        <dbReference type="PROSITE" id="PS50089"/>
    </source>
</evidence>
<evidence type="ECO:0000256" key="1">
    <source>
        <dbReference type="ARBA" id="ARBA00022723"/>
    </source>
</evidence>
<keyword evidence="4" id="KW-0378">Hydrolase</keyword>
<keyword evidence="6" id="KW-0067">ATP-binding</keyword>
<evidence type="ECO:0000313" key="12">
    <source>
        <dbReference type="Proteomes" id="UP000663193"/>
    </source>
</evidence>
<dbReference type="CDD" id="cd18793">
    <property type="entry name" value="SF2_C_SNF"/>
    <property type="match status" value="1"/>
</dbReference>
<organism evidence="11 12">
    <name type="scientific">Phaeosphaeria nodorum (strain SN15 / ATCC MYA-4574 / FGSC 10173)</name>
    <name type="common">Glume blotch fungus</name>
    <name type="synonym">Parastagonospora nodorum</name>
    <dbReference type="NCBI Taxonomy" id="321614"/>
    <lineage>
        <taxon>Eukaryota</taxon>
        <taxon>Fungi</taxon>
        <taxon>Dikarya</taxon>
        <taxon>Ascomycota</taxon>
        <taxon>Pezizomycotina</taxon>
        <taxon>Dothideomycetes</taxon>
        <taxon>Pleosporomycetidae</taxon>
        <taxon>Pleosporales</taxon>
        <taxon>Pleosporineae</taxon>
        <taxon>Phaeosphaeriaceae</taxon>
        <taxon>Parastagonospora</taxon>
    </lineage>
</organism>
<dbReference type="InterPro" id="IPR038718">
    <property type="entry name" value="SNF2-like_sf"/>
</dbReference>
<dbReference type="OrthoDB" id="448448at2759"/>
<evidence type="ECO:0000259" key="9">
    <source>
        <dbReference type="PROSITE" id="PS51192"/>
    </source>
</evidence>
<dbReference type="Pfam" id="PF00176">
    <property type="entry name" value="SNF2-rel_dom"/>
    <property type="match status" value="1"/>
</dbReference>
<keyword evidence="3 7" id="KW-0863">Zinc-finger</keyword>
<evidence type="ECO:0000313" key="11">
    <source>
        <dbReference type="EMBL" id="QRC94262.1"/>
    </source>
</evidence>
<protein>
    <submittedName>
        <fullName evidence="11">Uncharacterized protein</fullName>
    </submittedName>
</protein>
<dbReference type="InterPro" id="IPR050628">
    <property type="entry name" value="SNF2_RAD54_helicase_TF"/>
</dbReference>
<dbReference type="PROSITE" id="PS51192">
    <property type="entry name" value="HELICASE_ATP_BIND_1"/>
    <property type="match status" value="1"/>
</dbReference>
<dbReference type="Gene3D" id="3.40.50.300">
    <property type="entry name" value="P-loop containing nucleotide triphosphate hydrolases"/>
    <property type="match status" value="1"/>
</dbReference>
<dbReference type="SUPFAM" id="SSF57850">
    <property type="entry name" value="RING/U-box"/>
    <property type="match status" value="1"/>
</dbReference>
<accession>A0A7U2EWJ8</accession>
<dbReference type="PANTHER" id="PTHR45626">
    <property type="entry name" value="TRANSCRIPTION TERMINATION FACTOR 2-RELATED"/>
    <property type="match status" value="1"/>
</dbReference>
<dbReference type="PROSITE" id="PS51194">
    <property type="entry name" value="HELICASE_CTER"/>
    <property type="match status" value="1"/>
</dbReference>
<dbReference type="InterPro" id="IPR014001">
    <property type="entry name" value="Helicase_ATP-bd"/>
</dbReference>
<dbReference type="SUPFAM" id="SSF52540">
    <property type="entry name" value="P-loop containing nucleoside triphosphate hydrolases"/>
    <property type="match status" value="2"/>
</dbReference>
<reference evidence="12" key="1">
    <citation type="journal article" date="2021" name="BMC Genomics">
        <title>Chromosome-level genome assembly and manually-curated proteome of model necrotroph Parastagonospora nodorum Sn15 reveals a genome-wide trove of candidate effector homologs, and redundancy of virulence-related functions within an accessory chromosome.</title>
        <authorList>
            <person name="Bertazzoni S."/>
            <person name="Jones D.A.B."/>
            <person name="Phan H.T."/>
            <person name="Tan K.-C."/>
            <person name="Hane J.K."/>
        </authorList>
    </citation>
    <scope>NUCLEOTIDE SEQUENCE [LARGE SCALE GENOMIC DNA]</scope>
    <source>
        <strain evidence="12">SN15 / ATCC MYA-4574 / FGSC 10173)</strain>
    </source>
</reference>
<dbReference type="EMBL" id="CP069026">
    <property type="protein sequence ID" value="QRC94262.1"/>
    <property type="molecule type" value="Genomic_DNA"/>
</dbReference>
<dbReference type="GO" id="GO:0016787">
    <property type="term" value="F:hydrolase activity"/>
    <property type="evidence" value="ECO:0007669"/>
    <property type="project" value="UniProtKB-KW"/>
</dbReference>
<feature type="domain" description="Helicase ATP-binding" evidence="9">
    <location>
        <begin position="14"/>
        <end position="199"/>
    </location>
</feature>
<dbReference type="InterPro" id="IPR049730">
    <property type="entry name" value="SNF2/RAD54-like_C"/>
</dbReference>
<evidence type="ECO:0000256" key="3">
    <source>
        <dbReference type="ARBA" id="ARBA00022771"/>
    </source>
</evidence>
<feature type="domain" description="Helicase C-terminal" evidence="10">
    <location>
        <begin position="422"/>
        <end position="588"/>
    </location>
</feature>
<dbReference type="InterPro" id="IPR000330">
    <property type="entry name" value="SNF2_N"/>
</dbReference>
<dbReference type="Gene3D" id="3.40.50.10810">
    <property type="entry name" value="Tandem AAA-ATPase domain"/>
    <property type="match status" value="1"/>
</dbReference>
<dbReference type="InterPro" id="IPR001841">
    <property type="entry name" value="Znf_RING"/>
</dbReference>
<evidence type="ECO:0000256" key="7">
    <source>
        <dbReference type="PROSITE-ProRule" id="PRU00175"/>
    </source>
</evidence>
<evidence type="ECO:0000259" key="10">
    <source>
        <dbReference type="PROSITE" id="PS51194"/>
    </source>
</evidence>
<evidence type="ECO:0000256" key="5">
    <source>
        <dbReference type="ARBA" id="ARBA00022833"/>
    </source>
</evidence>
<gene>
    <name evidence="11" type="ORF">JI435_305360</name>
</gene>
<dbReference type="InterPro" id="IPR027417">
    <property type="entry name" value="P-loop_NTPase"/>
</dbReference>
<dbReference type="PANTHER" id="PTHR45626:SF52">
    <property type="entry name" value="SINGLE-STRANDED DNA-DEPENDENT ATPASE (EUROFUNG)"/>
    <property type="match status" value="1"/>
</dbReference>
<dbReference type="PROSITE" id="PS50089">
    <property type="entry name" value="ZF_RING_2"/>
    <property type="match status" value="1"/>
</dbReference>
<dbReference type="VEuPathDB" id="FungiDB:JI435_305360"/>
<dbReference type="PROSITE" id="PS00518">
    <property type="entry name" value="ZF_RING_1"/>
    <property type="match status" value="1"/>
</dbReference>
<dbReference type="CDD" id="cd18008">
    <property type="entry name" value="DEXDc_SHPRH-like"/>
    <property type="match status" value="1"/>
</dbReference>
<evidence type="ECO:0000256" key="6">
    <source>
        <dbReference type="ARBA" id="ARBA00022840"/>
    </source>
</evidence>
<proteinExistence type="predicted"/>
<keyword evidence="5" id="KW-0862">Zinc</keyword>
<keyword evidence="12" id="KW-1185">Reference proteome</keyword>
<dbReference type="GO" id="GO:0005524">
    <property type="term" value="F:ATP binding"/>
    <property type="evidence" value="ECO:0007669"/>
    <property type="project" value="UniProtKB-KW"/>
</dbReference>
<dbReference type="InterPro" id="IPR017907">
    <property type="entry name" value="Znf_RING_CS"/>
</dbReference>
<dbReference type="GO" id="GO:0008270">
    <property type="term" value="F:zinc ion binding"/>
    <property type="evidence" value="ECO:0007669"/>
    <property type="project" value="UniProtKB-KW"/>
</dbReference>
<dbReference type="Proteomes" id="UP000663193">
    <property type="component" value="Chromosome 4"/>
</dbReference>
<evidence type="ECO:0000256" key="2">
    <source>
        <dbReference type="ARBA" id="ARBA00022741"/>
    </source>
</evidence>
<dbReference type="AlphaFoldDB" id="A0A7U2EWJ8"/>
<name>A0A7U2EWJ8_PHANO</name>
<sequence length="605" mass="67314">MAFSFKHAITGAKSSEIIDAPGGIIADDMGLGKTLSMLAAVVASVSQAVQDAFSSTRAPTSYWRDIIPSKCTLVVVPSALLMDSWLDEVEKHFVHGTLLLHRYHGKGKTIDISLLLQHDVVLTTYASITAEFCRGSSRLHRIQWYRLVLDEAHFIRNPTTKQFRAINALPSKIRWCMTGTPIQNSLEDLGALVKFLKVPVLDDLALFRKQITTPVVSNVSGRFTNLRRLLEAICLRRTKALLNLPEPVTETELLELSAPESTMYRDFGDLCKRAINLAVSGHSVRKANQHVIQAILGMRLFCNDGEYALTKRMNTLGLPSDPDEALSYLQTLGRSTCVQCGTDITTMYANDDASSGHLTICQHLICGECLPAYEEELDESQEEGRTRCPVCETPGNREAFVLRPKPDVQDRGVAMTKKPSTKLLALMKNVQRQSVDDKCIVFSFWKTTLDIAAHMFDTASLRYSRIHGQIPASKRSKILSSFESSNDVRILLITLGTGAVGLNKLKVANHIHILEPQWNPSVESQAIGRILRMGQEKSVRITRYIMKGTVEKAVQSRQLRKLQLASGGFGFVKDEHNSNRVQEIMNLLCPTRSKLPVADTDRQAL</sequence>
<evidence type="ECO:0000256" key="4">
    <source>
        <dbReference type="ARBA" id="ARBA00022801"/>
    </source>
</evidence>
<keyword evidence="1" id="KW-0479">Metal-binding</keyword>